<protein>
    <submittedName>
        <fullName evidence="1">Uncharacterized protein</fullName>
    </submittedName>
</protein>
<accession>A0ABX1X4R5</accession>
<sequence length="188" mass="21196">MSLKIDLSTYFNNKGVSWLDPEIKAQFDHSGNSFPGELLPNHEEILISSIPFSFPKTNCVNFDHISCEGQSILVGASNEGFESLYFLGCASWGDYKHSITINYIDNTSVNKELGFSNWNKYQDVKFYGDPVFGEQIGLIIPFTRKGTVRIDIKGGIWVQQILINKSKGVFSVDLPDNPYFFIFAMTLV</sequence>
<dbReference type="RefSeq" id="WP_171629036.1">
    <property type="nucleotide sequence ID" value="NZ_WHNY01000009.1"/>
</dbReference>
<dbReference type="Proteomes" id="UP000653578">
    <property type="component" value="Unassembled WGS sequence"/>
</dbReference>
<name>A0ABX1X4R5_9BACL</name>
<organism evidence="1 2">
    <name type="scientific">Paenibacillus plantarum</name>
    <dbReference type="NCBI Taxonomy" id="2654975"/>
    <lineage>
        <taxon>Bacteria</taxon>
        <taxon>Bacillati</taxon>
        <taxon>Bacillota</taxon>
        <taxon>Bacilli</taxon>
        <taxon>Bacillales</taxon>
        <taxon>Paenibacillaceae</taxon>
        <taxon>Paenibacillus</taxon>
    </lineage>
</organism>
<keyword evidence="2" id="KW-1185">Reference proteome</keyword>
<reference evidence="1 2" key="1">
    <citation type="submission" date="2019-10" db="EMBL/GenBank/DDBJ databases">
        <title>Description of Paenibacillus humi sp. nov.</title>
        <authorList>
            <person name="Carlier A."/>
            <person name="Qi S."/>
        </authorList>
    </citation>
    <scope>NUCLEOTIDE SEQUENCE [LARGE SCALE GENOMIC DNA]</scope>
    <source>
        <strain evidence="1 2">LMG 31461</strain>
    </source>
</reference>
<comment type="caution">
    <text evidence="1">The sequence shown here is derived from an EMBL/GenBank/DDBJ whole genome shotgun (WGS) entry which is preliminary data.</text>
</comment>
<gene>
    <name evidence="1" type="ORF">GC096_04110</name>
</gene>
<proteinExistence type="predicted"/>
<evidence type="ECO:0000313" key="2">
    <source>
        <dbReference type="Proteomes" id="UP000653578"/>
    </source>
</evidence>
<dbReference type="EMBL" id="WHNY01000009">
    <property type="protein sequence ID" value="NOU63231.1"/>
    <property type="molecule type" value="Genomic_DNA"/>
</dbReference>
<evidence type="ECO:0000313" key="1">
    <source>
        <dbReference type="EMBL" id="NOU63231.1"/>
    </source>
</evidence>